<gene>
    <name evidence="2" type="ORF">Aph01nite_36530</name>
</gene>
<dbReference type="Proteomes" id="UP000640052">
    <property type="component" value="Unassembled WGS sequence"/>
</dbReference>
<accession>A0A919QB02</accession>
<dbReference type="RefSeq" id="WP_204042072.1">
    <property type="nucleotide sequence ID" value="NZ_BOOA01000027.1"/>
</dbReference>
<feature type="region of interest" description="Disordered" evidence="1">
    <location>
        <begin position="95"/>
        <end position="145"/>
    </location>
</feature>
<protein>
    <submittedName>
        <fullName evidence="2">Uncharacterized protein</fullName>
    </submittedName>
</protein>
<name>A0A919QB02_9ACTN</name>
<sequence length="145" mass="15415">MAFQGLLMTGGHVLDVAGVEVVAVFSVVGIASHDRLSDEKQGGSRVSATATAPFPRWAFGLRPILARSGKPPRIPYVPLSLGQDNGHETVWHVSGLETSSASQRQAPSTALGTENRRAARSPSRWTRNWSARSGYTAGADIPPPE</sequence>
<dbReference type="EMBL" id="BOOA01000027">
    <property type="protein sequence ID" value="GIH25343.1"/>
    <property type="molecule type" value="Genomic_DNA"/>
</dbReference>
<keyword evidence="3" id="KW-1185">Reference proteome</keyword>
<dbReference type="AlphaFoldDB" id="A0A919QB02"/>
<feature type="compositionally biased region" description="Polar residues" evidence="1">
    <location>
        <begin position="96"/>
        <end position="112"/>
    </location>
</feature>
<organism evidence="2 3">
    <name type="scientific">Acrocarpospora phusangensis</name>
    <dbReference type="NCBI Taxonomy" id="1070424"/>
    <lineage>
        <taxon>Bacteria</taxon>
        <taxon>Bacillati</taxon>
        <taxon>Actinomycetota</taxon>
        <taxon>Actinomycetes</taxon>
        <taxon>Streptosporangiales</taxon>
        <taxon>Streptosporangiaceae</taxon>
        <taxon>Acrocarpospora</taxon>
    </lineage>
</organism>
<evidence type="ECO:0000256" key="1">
    <source>
        <dbReference type="SAM" id="MobiDB-lite"/>
    </source>
</evidence>
<evidence type="ECO:0000313" key="2">
    <source>
        <dbReference type="EMBL" id="GIH25343.1"/>
    </source>
</evidence>
<evidence type="ECO:0000313" key="3">
    <source>
        <dbReference type="Proteomes" id="UP000640052"/>
    </source>
</evidence>
<reference evidence="2" key="1">
    <citation type="submission" date="2021-01" db="EMBL/GenBank/DDBJ databases">
        <title>Whole genome shotgun sequence of Acrocarpospora phusangensis NBRC 108782.</title>
        <authorList>
            <person name="Komaki H."/>
            <person name="Tamura T."/>
        </authorList>
    </citation>
    <scope>NUCLEOTIDE SEQUENCE</scope>
    <source>
        <strain evidence="2">NBRC 108782</strain>
    </source>
</reference>
<feature type="compositionally biased region" description="Polar residues" evidence="1">
    <location>
        <begin position="123"/>
        <end position="133"/>
    </location>
</feature>
<comment type="caution">
    <text evidence="2">The sequence shown here is derived from an EMBL/GenBank/DDBJ whole genome shotgun (WGS) entry which is preliminary data.</text>
</comment>
<proteinExistence type="predicted"/>